<feature type="signal peptide" evidence="1">
    <location>
        <begin position="1"/>
        <end position="36"/>
    </location>
</feature>
<evidence type="ECO:0000313" key="3">
    <source>
        <dbReference type="Proteomes" id="UP000321807"/>
    </source>
</evidence>
<keyword evidence="1" id="KW-0732">Signal</keyword>
<gene>
    <name evidence="2" type="ORF">CS053_16990</name>
</gene>
<dbReference type="EMBL" id="CP042807">
    <property type="protein sequence ID" value="QEE26005.1"/>
    <property type="molecule type" value="Genomic_DNA"/>
</dbReference>
<accession>A0A5B9E4L3</accession>
<dbReference type="Proteomes" id="UP000321807">
    <property type="component" value="Chromosome"/>
</dbReference>
<proteinExistence type="predicted"/>
<dbReference type="AlphaFoldDB" id="A0A5B9E4L3"/>
<dbReference type="RefSeq" id="WP_147628281.1">
    <property type="nucleotide sequence ID" value="NZ_CP042807.1"/>
</dbReference>
<dbReference type="SUPFAM" id="SSF63825">
    <property type="entry name" value="YWTD domain"/>
    <property type="match status" value="1"/>
</dbReference>
<evidence type="ECO:0000313" key="2">
    <source>
        <dbReference type="EMBL" id="QEE26005.1"/>
    </source>
</evidence>
<dbReference type="KEGG" id="rgl:CS053_16990"/>
<evidence type="ECO:0008006" key="4">
    <source>
        <dbReference type="Google" id="ProtNLM"/>
    </source>
</evidence>
<reference evidence="2 3" key="1">
    <citation type="submission" date="2019-08" db="EMBL/GenBank/DDBJ databases">
        <title>Complete genome sequence of Rhodanobacter glycinis strain T01E-68 isolated from tomato root.</title>
        <authorList>
            <person name="Weon H.-Y."/>
            <person name="Lee S.A."/>
        </authorList>
    </citation>
    <scope>NUCLEOTIDE SEQUENCE [LARGE SCALE GENOMIC DNA]</scope>
    <source>
        <strain evidence="2 3">T01E-68</strain>
    </source>
</reference>
<organism evidence="2 3">
    <name type="scientific">Rhodanobacter glycinis</name>
    <dbReference type="NCBI Taxonomy" id="582702"/>
    <lineage>
        <taxon>Bacteria</taxon>
        <taxon>Pseudomonadati</taxon>
        <taxon>Pseudomonadota</taxon>
        <taxon>Gammaproteobacteria</taxon>
        <taxon>Lysobacterales</taxon>
        <taxon>Rhodanobacteraceae</taxon>
        <taxon>Rhodanobacter</taxon>
    </lineage>
</organism>
<sequence length="405" mass="45338">MTCTRPLPTKHRSRTLTLILASALLMALGTPEALLASEPVFTGQAIIHNGSGAFINPWSISKSNDRDFYVTGAVNQDGWAVKTDTKGDILWRYDLREGTAGLIRPDGAFIYAAVPAHNHETYLCASSRAQLAMLVRLDSRGHELSRKVLSPDRQDRGAGRYVSLGANCMQWGRNFVYVGDEQFYERYGSPRSGHDRFYWVMVFDQDGRIEKQWQIPVGVRWAARVTAYINGHNLFFSKTDNTNTDLVQINLDTSAVSKKEISGSAFAVQSPRTFFLFSFLQRPKVRLLRFRNDILSFDNNLRDQTDVAAAPRDFSGVEAYGWRDGSYILFGYHLHVKHSLPTMGIAVLARAHAEHLMDFPSAAPSANAGRNQVVDVTRGYGHRTFAILRRVFGVDGVVIDFVAIK</sequence>
<protein>
    <recommendedName>
        <fullName evidence="4">PQQ-like domain-containing protein</fullName>
    </recommendedName>
</protein>
<feature type="chain" id="PRO_5022910227" description="PQQ-like domain-containing protein" evidence="1">
    <location>
        <begin position="37"/>
        <end position="405"/>
    </location>
</feature>
<evidence type="ECO:0000256" key="1">
    <source>
        <dbReference type="SAM" id="SignalP"/>
    </source>
</evidence>
<name>A0A5B9E4L3_9GAMM</name>